<evidence type="ECO:0000256" key="5">
    <source>
        <dbReference type="ARBA" id="ARBA00023136"/>
    </source>
</evidence>
<reference evidence="10" key="1">
    <citation type="submission" date="2022-10" db="EMBL/GenBank/DDBJ databases">
        <authorList>
            <person name="Chen Y."/>
            <person name="Dougan E. K."/>
            <person name="Chan C."/>
            <person name="Rhodes N."/>
            <person name="Thang M."/>
        </authorList>
    </citation>
    <scope>NUCLEOTIDE SEQUENCE</scope>
</reference>
<evidence type="ECO:0000313" key="12">
    <source>
        <dbReference type="EMBL" id="CAL4807795.1"/>
    </source>
</evidence>
<evidence type="ECO:0000256" key="4">
    <source>
        <dbReference type="ARBA" id="ARBA00022989"/>
    </source>
</evidence>
<evidence type="ECO:0000313" key="13">
    <source>
        <dbReference type="Proteomes" id="UP001152797"/>
    </source>
</evidence>
<dbReference type="EMBL" id="CAMXCT020006813">
    <property type="protein sequence ID" value="CAL1173858.1"/>
    <property type="molecule type" value="Genomic_DNA"/>
</dbReference>
<evidence type="ECO:0000256" key="6">
    <source>
        <dbReference type="SAM" id="MobiDB-lite"/>
    </source>
</evidence>
<dbReference type="InterPro" id="IPR004263">
    <property type="entry name" value="Exostosin"/>
</dbReference>
<dbReference type="Proteomes" id="UP001152797">
    <property type="component" value="Unassembled WGS sequence"/>
</dbReference>
<evidence type="ECO:0000256" key="7">
    <source>
        <dbReference type="SAM" id="Phobius"/>
    </source>
</evidence>
<evidence type="ECO:0000256" key="2">
    <source>
        <dbReference type="ARBA" id="ARBA00010271"/>
    </source>
</evidence>
<dbReference type="PANTHER" id="PTHR11062:SF281">
    <property type="entry name" value="EXOSTOSIN-LIKE 2"/>
    <property type="match status" value="1"/>
</dbReference>
<evidence type="ECO:0000313" key="10">
    <source>
        <dbReference type="EMBL" id="CAI4020483.1"/>
    </source>
</evidence>
<sequence>MALQSLCQCGTMSSKSHMTGFGIPNVHRPHPVNTVIFQDKILIFPSEFRLKQHEWSELAYRSKLCLCPDGDSPNTGRLVEVIMHGCVPVIISNRLQPPFHQYLDWSRIAFFLREDAIPELPRILREKFQGPAGARRLAEKRQLLRQMSHLCDYARDGVGSTVLMALRELARELRGEDLGSTCHRLEAMTGKAYAASQLKGFCGQGPGLPPLPGKRPSPPTGVPSPNGAYCGSIRRSHSATAIRYKGAAPRLSPLKHAGVHARTEEMASTEPTSRSRSSLKVLDLARQAEEVLKVGDWSVRKLPDNPEIAFVYLNEQEGRVEVQAPTEVIQELQDEGLPAADGQNDEEEPSAEPEPCPLYRRILLGAQTEVPLRMARDILEAIREDVDIFQEVQQRFSDLPDEALLSLEDDLGEELEAVALAMQPGEVSEVLGTEVRDERNFFPIFRTSEMNAPHGPKTSRTLLIAGVAVSSVSLQGCSVEVPRHMIGYWQTQESYLETYKADLPGPGPSALNPCSVESPRYLQCGGHGECRPWLADPNVDNATEVASALKFCQCEEAWADPNCETPRKSQQLAFLISMFGGFFGLDQLYLGFFFPYGLFKLLTLGGLGVWWVYDLVRIGSSPVGTAASFKVMNNVPHWAFVLSATALFVALAFVYSAWSIQRHRVQKQREVMMLQAEGVAIDSIWLHTELSSVARPCVGDGDGANAGSEPELEPAWATASSLKKKASPFLSKAKQAIVEEAKQLTSDARDVAGGVREGMELTKQDLKEHTKGWRSAFGAKLRSLRPEASEASKEEKQDGEDSGRGDSKDSSKLQALRQNLANTAKDVNELRQEVMDEVRLSVNDIRQVLRGSADEDATSAEKSEEAKDSGFNKVKASVFRKAGDLREGLRHRFEEKPHEAFWLLPSTQANYVQLNLKDASEGSEAVNRVKKLGGKLKGSIAKKSKEVSDGVQTLGTNVGKAPEQMLAELLKCVA</sequence>
<keyword evidence="4 7" id="KW-1133">Transmembrane helix</keyword>
<gene>
    <name evidence="10" type="ORF">C1SCF055_LOCUS44897</name>
</gene>
<feature type="transmembrane region" description="Helical" evidence="7">
    <location>
        <begin position="597"/>
        <end position="613"/>
    </location>
</feature>
<evidence type="ECO:0000256" key="3">
    <source>
        <dbReference type="ARBA" id="ARBA00022692"/>
    </source>
</evidence>
<evidence type="ECO:0000259" key="9">
    <source>
        <dbReference type="Pfam" id="PF05154"/>
    </source>
</evidence>
<organism evidence="10">
    <name type="scientific">Cladocopium goreaui</name>
    <dbReference type="NCBI Taxonomy" id="2562237"/>
    <lineage>
        <taxon>Eukaryota</taxon>
        <taxon>Sar</taxon>
        <taxon>Alveolata</taxon>
        <taxon>Dinophyceae</taxon>
        <taxon>Suessiales</taxon>
        <taxon>Symbiodiniaceae</taxon>
        <taxon>Cladocopium</taxon>
    </lineage>
</organism>
<dbReference type="OrthoDB" id="438532at2759"/>
<name>A0A9P1M659_9DINO</name>
<dbReference type="EMBL" id="CAMXCT010006813">
    <property type="protein sequence ID" value="CAI4020483.1"/>
    <property type="molecule type" value="Genomic_DNA"/>
</dbReference>
<keyword evidence="13" id="KW-1185">Reference proteome</keyword>
<comment type="caution">
    <text evidence="10">The sequence shown here is derived from an EMBL/GenBank/DDBJ whole genome shotgun (WGS) entry which is preliminary data.</text>
</comment>
<comment type="subcellular location">
    <subcellularLocation>
        <location evidence="1">Membrane</location>
        <topology evidence="1">Multi-pass membrane protein</topology>
    </subcellularLocation>
</comment>
<feature type="compositionally biased region" description="Basic and acidic residues" evidence="6">
    <location>
        <begin position="784"/>
        <end position="811"/>
    </location>
</feature>
<dbReference type="AlphaFoldDB" id="A0A9P1M659"/>
<feature type="region of interest" description="Disordered" evidence="6">
    <location>
        <begin position="205"/>
        <end position="226"/>
    </location>
</feature>
<evidence type="ECO:0000256" key="1">
    <source>
        <dbReference type="ARBA" id="ARBA00004141"/>
    </source>
</evidence>
<feature type="compositionally biased region" description="Pro residues" evidence="6">
    <location>
        <begin position="207"/>
        <end position="222"/>
    </location>
</feature>
<evidence type="ECO:0000259" key="8">
    <source>
        <dbReference type="Pfam" id="PF03016"/>
    </source>
</evidence>
<dbReference type="PANTHER" id="PTHR11062">
    <property type="entry name" value="EXOSTOSIN HEPARAN SULFATE GLYCOSYLTRANSFERASE -RELATED"/>
    <property type="match status" value="1"/>
</dbReference>
<keyword evidence="5 7" id="KW-0472">Membrane</keyword>
<reference evidence="11" key="2">
    <citation type="submission" date="2024-04" db="EMBL/GenBank/DDBJ databases">
        <authorList>
            <person name="Chen Y."/>
            <person name="Shah S."/>
            <person name="Dougan E. K."/>
            <person name="Thang M."/>
            <person name="Chan C."/>
        </authorList>
    </citation>
    <scope>NUCLEOTIDE SEQUENCE [LARGE SCALE GENOMIC DNA]</scope>
</reference>
<dbReference type="EMBL" id="CAMXCT030006813">
    <property type="protein sequence ID" value="CAL4807795.1"/>
    <property type="molecule type" value="Genomic_DNA"/>
</dbReference>
<feature type="domain" description="TM2" evidence="9">
    <location>
        <begin position="567"/>
        <end position="616"/>
    </location>
</feature>
<feature type="domain" description="Exostosin GT47" evidence="8">
    <location>
        <begin position="57"/>
        <end position="126"/>
    </location>
</feature>
<dbReference type="GO" id="GO:0016757">
    <property type="term" value="F:glycosyltransferase activity"/>
    <property type="evidence" value="ECO:0007669"/>
    <property type="project" value="InterPro"/>
</dbReference>
<dbReference type="InterPro" id="IPR040911">
    <property type="entry name" value="Exostosin_GT47"/>
</dbReference>
<protein>
    <submittedName>
        <fullName evidence="12">Probable glycosyltransferase At3g42180</fullName>
    </submittedName>
</protein>
<dbReference type="InterPro" id="IPR007829">
    <property type="entry name" value="TM2"/>
</dbReference>
<accession>A0A9P1M659</accession>
<feature type="transmembrane region" description="Helical" evidence="7">
    <location>
        <begin position="638"/>
        <end position="658"/>
    </location>
</feature>
<keyword evidence="3 7" id="KW-0812">Transmembrane</keyword>
<feature type="region of interest" description="Disordered" evidence="6">
    <location>
        <begin position="777"/>
        <end position="812"/>
    </location>
</feature>
<dbReference type="Pfam" id="PF03016">
    <property type="entry name" value="Exostosin_GT47"/>
    <property type="match status" value="1"/>
</dbReference>
<dbReference type="Pfam" id="PF05154">
    <property type="entry name" value="TM2"/>
    <property type="match status" value="1"/>
</dbReference>
<comment type="similarity">
    <text evidence="2">Belongs to the glycosyltransferase 47 family.</text>
</comment>
<dbReference type="GO" id="GO:0016020">
    <property type="term" value="C:membrane"/>
    <property type="evidence" value="ECO:0007669"/>
    <property type="project" value="UniProtKB-SubCell"/>
</dbReference>
<evidence type="ECO:0000313" key="11">
    <source>
        <dbReference type="EMBL" id="CAL1173858.1"/>
    </source>
</evidence>
<proteinExistence type="inferred from homology"/>